<protein>
    <submittedName>
        <fullName evidence="1">RdRp</fullName>
    </submittedName>
</protein>
<name>A0AA49X5E3_9VIRU</name>
<proteinExistence type="predicted"/>
<evidence type="ECO:0000313" key="1">
    <source>
        <dbReference type="EMBL" id="WLJ60693.1"/>
    </source>
</evidence>
<accession>A0AA49X5E3</accession>
<organism evidence="1">
    <name type="scientific">Downy mildew lesion associated splipalmivirus 46</name>
    <dbReference type="NCBI Taxonomy" id="3065434"/>
    <lineage>
        <taxon>Viruses</taxon>
        <taxon>Riboviria</taxon>
        <taxon>Orthornavirae</taxon>
        <taxon>Lenarviricota</taxon>
        <taxon>Amabiliviricetes</taxon>
        <taxon>Wolframvirales</taxon>
        <taxon>Narnaviridae</taxon>
        <taxon>Narnavirus</taxon>
    </lineage>
</organism>
<reference evidence="1" key="1">
    <citation type="submission" date="2023-05" db="EMBL/GenBank/DDBJ databases">
        <title>Completing the complex virome characterized from the metatranscriptomes of grapevine downy mildew lesions.</title>
        <authorList>
            <person name="Daghino S."/>
            <person name="Forgia M."/>
            <person name="Chiapello M."/>
            <person name="Turina M."/>
        </authorList>
    </citation>
    <scope>NUCLEOTIDE SEQUENCE</scope>
    <source>
        <strain evidence="1">DMG-A</strain>
    </source>
</reference>
<dbReference type="EMBL" id="OQ990502">
    <property type="protein sequence ID" value="WLJ60693.1"/>
    <property type="molecule type" value="Genomic_RNA"/>
</dbReference>
<sequence>MNSVQKNFPAFAGCVSPIYDDEYITQLIDRGQELFAVDTASKTLDTSEIFPKGKPFAPKGAVKEIDSEVGDDLIVVSNNVNYLLRRIDVLNEYLDLKISWKDTSINQGIGNFSECLVRIPRTYPETWLSQKSIKVEESFGFIDVPKIRHMLPVRNMRMIFSSTNVGKFIDMGKNVTWHSKKSPYYATMTLGSLIQDAILGSAEKDICPYLPQDFGGCGKEIPFRNQENLLEYFHVWKNGKYLPIITTVIRELNKFIQDTNTFKRIPKVPLVLEHFTKWDPVYYDWIKDENHLMTAFKTQVPDEYSQYSLGTIRFGEPLYNVAPKLLREGYLVSETKLQVAIQHNALSSALVSADTMLQFRQVMEKARRDWRENHRFGEYVLNNEDFKKELDFYSGNLRRDELYRFVQTTSNVRDLRRLIQSERVYYPEALDKAYLKGPMLLKKMWLRPQYNGRTIDVIPREPLLLRTSEEQADIESLYEWVQGPRTELPPAGGIEDDDNIIMMAKKLPMNHLVVIITDDIRLCRRCALETGRETMRIPTEFYYRQVYFNDGIEDPVKDLVKQIKHIGPWTIIEDTGSIQSAEERNFKDGEFYPKGAMSSVINYNKHWSYRPPAVIGQPLDFERLLDPPEGFPQRCIFSPRRIKKRGNNFTWG</sequence>